<sequence length="219" mass="25739">MKKTIIFLIATPFFVFAQQKEDHNVVQGSELLMSRKATKSNTIEGSPYLQKEFLQSQITGYSKKYFLRYNANQDEMEFMQDNEIQYLNKIENLEIHFPTLNKTYVLTNYIDGKGVAVSQYLVRLTDNPMKYNLYKKENIAVISGINGLNSYQKSQNDYYEKQKDTYVIKYQNKTYVVPDNVKKLDGELLILSKDFTKNNKLKLTEPEIIKWLNYLNSKL</sequence>
<organism evidence="1 2">
    <name type="scientific">Kaistella montana</name>
    <dbReference type="NCBI Taxonomy" id="1849733"/>
    <lineage>
        <taxon>Bacteria</taxon>
        <taxon>Pseudomonadati</taxon>
        <taxon>Bacteroidota</taxon>
        <taxon>Flavobacteriia</taxon>
        <taxon>Flavobacteriales</taxon>
        <taxon>Weeksellaceae</taxon>
        <taxon>Chryseobacterium group</taxon>
        <taxon>Kaistella</taxon>
    </lineage>
</organism>
<comment type="caution">
    <text evidence="1">The sequence shown here is derived from an EMBL/GenBank/DDBJ whole genome shotgun (WGS) entry which is preliminary data.</text>
</comment>
<name>A0ABW5KBU9_9FLAO</name>
<accession>A0ABW5KBU9</accession>
<keyword evidence="2" id="KW-1185">Reference proteome</keyword>
<evidence type="ECO:0008006" key="3">
    <source>
        <dbReference type="Google" id="ProtNLM"/>
    </source>
</evidence>
<evidence type="ECO:0000313" key="1">
    <source>
        <dbReference type="EMBL" id="MFD2545715.1"/>
    </source>
</evidence>
<proteinExistence type="predicted"/>
<dbReference type="RefSeq" id="WP_255930276.1">
    <property type="nucleotide sequence ID" value="NZ_JANFQP010000002.1"/>
</dbReference>
<gene>
    <name evidence="1" type="ORF">ACFSO8_09595</name>
</gene>
<reference evidence="2" key="1">
    <citation type="journal article" date="2019" name="Int. J. Syst. Evol. Microbiol.">
        <title>The Global Catalogue of Microorganisms (GCM) 10K type strain sequencing project: providing services to taxonomists for standard genome sequencing and annotation.</title>
        <authorList>
            <consortium name="The Broad Institute Genomics Platform"/>
            <consortium name="The Broad Institute Genome Sequencing Center for Infectious Disease"/>
            <person name="Wu L."/>
            <person name="Ma J."/>
        </authorList>
    </citation>
    <scope>NUCLEOTIDE SEQUENCE [LARGE SCALE GENOMIC DNA]</scope>
    <source>
        <strain evidence="2">KCTC 52204</strain>
    </source>
</reference>
<evidence type="ECO:0000313" key="2">
    <source>
        <dbReference type="Proteomes" id="UP001597394"/>
    </source>
</evidence>
<dbReference type="EMBL" id="JBHULG010000002">
    <property type="protein sequence ID" value="MFD2545715.1"/>
    <property type="molecule type" value="Genomic_DNA"/>
</dbReference>
<dbReference type="Proteomes" id="UP001597394">
    <property type="component" value="Unassembled WGS sequence"/>
</dbReference>
<protein>
    <recommendedName>
        <fullName evidence="3">GLPGLI family protein</fullName>
    </recommendedName>
</protein>